<reference evidence="2 3" key="1">
    <citation type="journal article" date="2006" name="Proc. Natl. Acad. Sci. U.S.A.">
        <title>Genomic analysis of the uncultivated marine crenarchaeote Cenarchaeum symbiosum.</title>
        <authorList>
            <person name="Hallam S.J."/>
            <person name="Konstantinidis K.T."/>
            <person name="Putnam N."/>
            <person name="Schleper C."/>
            <person name="Watanabe Y."/>
            <person name="Sugahara J."/>
            <person name="Preston C."/>
            <person name="de la Torre J."/>
            <person name="Richardson P.M."/>
            <person name="DeLong E.F."/>
        </authorList>
    </citation>
    <scope>NUCLEOTIDE SEQUENCE [LARGE SCALE GENOMIC DNA]</scope>
    <source>
        <strain evidence="3">A</strain>
    </source>
</reference>
<dbReference type="STRING" id="414004.CENSYa_0878"/>
<organism evidence="2 3">
    <name type="scientific">Cenarchaeum symbiosum (strain A)</name>
    <dbReference type="NCBI Taxonomy" id="414004"/>
    <lineage>
        <taxon>Archaea</taxon>
        <taxon>Nitrososphaerota</taxon>
        <taxon>Candidatus Cenarchaeales</taxon>
        <taxon>Candidatus Cenarchaeaceae</taxon>
        <taxon>Candidatus Cenarchaeum</taxon>
    </lineage>
</organism>
<name>A0RVZ3_CENSY</name>
<evidence type="ECO:0000256" key="1">
    <source>
        <dbReference type="SAM" id="MobiDB-lite"/>
    </source>
</evidence>
<evidence type="ECO:0000313" key="2">
    <source>
        <dbReference type="EMBL" id="ABK77510.1"/>
    </source>
</evidence>
<gene>
    <name evidence="2" type="ordered locus">CENSYa_0878</name>
</gene>
<dbReference type="EnsemblBacteria" id="ABK77510">
    <property type="protein sequence ID" value="ABK77510"/>
    <property type="gene ID" value="CENSYa_0878"/>
</dbReference>
<proteinExistence type="predicted"/>
<dbReference type="EMBL" id="DP000238">
    <property type="protein sequence ID" value="ABK77510.1"/>
    <property type="molecule type" value="Genomic_DNA"/>
</dbReference>
<dbReference type="HOGENOM" id="CLU_2765864_0_0_2"/>
<feature type="region of interest" description="Disordered" evidence="1">
    <location>
        <begin position="45"/>
        <end position="69"/>
    </location>
</feature>
<accession>A0RVZ3</accession>
<sequence>MDQGQDMRRLIDSPPAALWRARPVWLFIRVIKGLFWAIATMKGKGQGTAAIRYSTRSDRGADPRPGEYP</sequence>
<feature type="compositionally biased region" description="Basic and acidic residues" evidence="1">
    <location>
        <begin position="55"/>
        <end position="69"/>
    </location>
</feature>
<dbReference type="AlphaFoldDB" id="A0RVZ3"/>
<protein>
    <submittedName>
        <fullName evidence="2">Uncharacterized protein</fullName>
    </submittedName>
</protein>
<dbReference type="KEGG" id="csy:CENSYa_0878"/>
<evidence type="ECO:0000313" key="3">
    <source>
        <dbReference type="Proteomes" id="UP000000758"/>
    </source>
</evidence>
<dbReference type="Proteomes" id="UP000000758">
    <property type="component" value="Chromosome"/>
</dbReference>
<keyword evidence="3" id="KW-1185">Reference proteome</keyword>